<dbReference type="GO" id="GO:0004659">
    <property type="term" value="F:prenyltransferase activity"/>
    <property type="evidence" value="ECO:0007669"/>
    <property type="project" value="InterPro"/>
</dbReference>
<feature type="transmembrane region" description="Helical" evidence="9">
    <location>
        <begin position="616"/>
        <end position="635"/>
    </location>
</feature>
<comment type="caution">
    <text evidence="10">The sequence shown here is derived from an EMBL/GenBank/DDBJ whole genome shotgun (WGS) entry which is preliminary data.</text>
</comment>
<protein>
    <submittedName>
        <fullName evidence="10">Homogentisate geranylgeranyltransferase-like isoform X2</fullName>
    </submittedName>
</protein>
<dbReference type="Proteomes" id="UP000275267">
    <property type="component" value="Unassembled WGS sequence"/>
</dbReference>
<dbReference type="Gene3D" id="1.25.40.20">
    <property type="entry name" value="Ankyrin repeat-containing domain"/>
    <property type="match status" value="1"/>
</dbReference>
<dbReference type="InterPro" id="IPR000537">
    <property type="entry name" value="UbiA_prenyltransferase"/>
</dbReference>
<evidence type="ECO:0000256" key="1">
    <source>
        <dbReference type="ARBA" id="ARBA00004508"/>
    </source>
</evidence>
<keyword evidence="3" id="KW-0808">Transferase</keyword>
<dbReference type="PANTHER" id="PTHR43009:SF7">
    <property type="entry name" value="HOMOGENTISATE GERANYLGERANYLTRANSFERASE, CHLOROPLASTIC"/>
    <property type="match status" value="1"/>
</dbReference>
<feature type="repeat" description="ANK" evidence="8">
    <location>
        <begin position="135"/>
        <end position="167"/>
    </location>
</feature>
<dbReference type="NCBIfam" id="NF009525">
    <property type="entry name" value="PRK12887.1"/>
    <property type="match status" value="1"/>
</dbReference>
<feature type="transmembrane region" description="Helical" evidence="9">
    <location>
        <begin position="586"/>
        <end position="604"/>
    </location>
</feature>
<dbReference type="PROSITE" id="PS50297">
    <property type="entry name" value="ANK_REP_REGION"/>
    <property type="match status" value="1"/>
</dbReference>
<dbReference type="SMART" id="SM00248">
    <property type="entry name" value="ANK"/>
    <property type="match status" value="1"/>
</dbReference>
<proteinExistence type="inferred from homology"/>
<dbReference type="OrthoDB" id="1502398at2759"/>
<sequence>MPARALTCVTGTASQSSSLGPWQTWAAATRWPYQEQEAACHPAALADLRSGGELFSQFMLKVLPKLRPIVEKDSLARFYQLCYGWSHLMGIRGFIFPEILSSMVPKNAVRCARAALDGRAPLRGRRAGPNGRHSYGFSPLHLAAETFSVEMVKLLLRHGASANHRTEGDRVIEDLLPLHVAVENASMHKYLEDHWAYGCPLDNLISLLCLPEMKIYLDTTRLIAAHTDNIADEVWNYIEKKKLVQLAILLLVAQKQLRGPVNRSRGKVSLNGFDIVRHHTYDALGDLHHQMIAKVNEGKNGNALKKLEEKKEALLTAGALIGIVHKAGEALEEYIQTQPEVSHEEILKHVSSILDSKGIVPSGRKIDTAKLECYQYPGQTSIHKSDSRDHRNGMAEMARFGLGARKLSWTWTGPSCVEASAGHRQRQVICLNMCPTRPTGTPCRHSSVLKLRCNAATHPQHNFDIDQFEEIGIEVAKKLRAFYWFCRPHTIIGTILGITSVSLLPMKSLDDLSVTVLWGFLEALASTLSMNIYVVGLNQLFDIEIDKVNKPTLPLASGEFSVTTGVSLVVAFLLMSISIGIRSESAPLMCALLVSFLLGSAYSIDVPVLRWKRHPFLAASCILVVRAILVQLAFFTHMQQHILKRPFAPTRSVVFATLFMCCFSAVIALFKDIPDVDGDRDFGIQSLSVRLGQQKVYRLCINMLMAAYTAAILVGASSPNLYQKIATVFGHGLLAFVLWKRGRQFDIADKTCITPFYMFIWKLFYAEYFLIPFM</sequence>
<keyword evidence="8" id="KW-0040">ANK repeat</keyword>
<feature type="transmembrane region" description="Helical" evidence="9">
    <location>
        <begin position="696"/>
        <end position="715"/>
    </location>
</feature>
<comment type="similarity">
    <text evidence="2">Belongs to the UbiA prenyltransferase family.</text>
</comment>
<evidence type="ECO:0000256" key="2">
    <source>
        <dbReference type="ARBA" id="ARBA00005985"/>
    </source>
</evidence>
<dbReference type="GO" id="GO:0016020">
    <property type="term" value="C:membrane"/>
    <property type="evidence" value="ECO:0007669"/>
    <property type="project" value="UniProtKB-SubCell"/>
</dbReference>
<organism evidence="10 11">
    <name type="scientific">Panicum miliaceum</name>
    <name type="common">Proso millet</name>
    <name type="synonym">Broomcorn millet</name>
    <dbReference type="NCBI Taxonomy" id="4540"/>
    <lineage>
        <taxon>Eukaryota</taxon>
        <taxon>Viridiplantae</taxon>
        <taxon>Streptophyta</taxon>
        <taxon>Embryophyta</taxon>
        <taxon>Tracheophyta</taxon>
        <taxon>Spermatophyta</taxon>
        <taxon>Magnoliopsida</taxon>
        <taxon>Liliopsida</taxon>
        <taxon>Poales</taxon>
        <taxon>Poaceae</taxon>
        <taxon>PACMAD clade</taxon>
        <taxon>Panicoideae</taxon>
        <taxon>Panicodae</taxon>
        <taxon>Paniceae</taxon>
        <taxon>Panicinae</taxon>
        <taxon>Panicum</taxon>
        <taxon>Panicum sect. Panicum</taxon>
    </lineage>
</organism>
<dbReference type="STRING" id="4540.A0A3L6RYE7"/>
<dbReference type="GO" id="GO:0010189">
    <property type="term" value="P:vitamin E biosynthetic process"/>
    <property type="evidence" value="ECO:0007669"/>
    <property type="project" value="UniProtKB-UniPathway"/>
</dbReference>
<accession>A0A3L6RYE7</accession>
<dbReference type="PANTHER" id="PTHR43009">
    <property type="entry name" value="HOMOGENTISATE SOLANESYLTRANSFERASE, CHLOROPLASTIC"/>
    <property type="match status" value="1"/>
</dbReference>
<dbReference type="AlphaFoldDB" id="A0A3L6RYE7"/>
<dbReference type="PROSITE" id="PS50088">
    <property type="entry name" value="ANK_REPEAT"/>
    <property type="match status" value="1"/>
</dbReference>
<keyword evidence="6 9" id="KW-0472">Membrane</keyword>
<keyword evidence="11" id="KW-1185">Reference proteome</keyword>
<reference evidence="11" key="1">
    <citation type="journal article" date="2019" name="Nat. Commun.">
        <title>The genome of broomcorn millet.</title>
        <authorList>
            <person name="Zou C."/>
            <person name="Miki D."/>
            <person name="Li D."/>
            <person name="Tang Q."/>
            <person name="Xiao L."/>
            <person name="Rajput S."/>
            <person name="Deng P."/>
            <person name="Jia W."/>
            <person name="Huang R."/>
            <person name="Zhang M."/>
            <person name="Sun Y."/>
            <person name="Hu J."/>
            <person name="Fu X."/>
            <person name="Schnable P.S."/>
            <person name="Li F."/>
            <person name="Zhang H."/>
            <person name="Feng B."/>
            <person name="Zhu X."/>
            <person name="Liu R."/>
            <person name="Schnable J.C."/>
            <person name="Zhu J.-K."/>
            <person name="Zhang H."/>
        </authorList>
    </citation>
    <scope>NUCLEOTIDE SEQUENCE [LARGE SCALE GENOMIC DNA]</scope>
</reference>
<evidence type="ECO:0000256" key="5">
    <source>
        <dbReference type="ARBA" id="ARBA00022989"/>
    </source>
</evidence>
<evidence type="ECO:0000256" key="4">
    <source>
        <dbReference type="ARBA" id="ARBA00022692"/>
    </source>
</evidence>
<comment type="subcellular location">
    <subcellularLocation>
        <location evidence="1">Plastid</location>
        <location evidence="1">Chloroplast membrane</location>
        <topology evidence="1">Multi-pass membrane protein</topology>
    </subcellularLocation>
</comment>
<evidence type="ECO:0000256" key="8">
    <source>
        <dbReference type="PROSITE-ProRule" id="PRU00023"/>
    </source>
</evidence>
<dbReference type="SUPFAM" id="SSF48403">
    <property type="entry name" value="Ankyrin repeat"/>
    <property type="match status" value="1"/>
</dbReference>
<keyword evidence="5 9" id="KW-1133">Transmembrane helix</keyword>
<keyword evidence="4 9" id="KW-0812">Transmembrane</keyword>
<dbReference type="UniPathway" id="UPA00160"/>
<feature type="transmembrane region" description="Helical" evidence="9">
    <location>
        <begin position="481"/>
        <end position="504"/>
    </location>
</feature>
<feature type="transmembrane region" description="Helical" evidence="9">
    <location>
        <begin position="516"/>
        <end position="535"/>
    </location>
</feature>
<evidence type="ECO:0000256" key="7">
    <source>
        <dbReference type="ARBA" id="ARBA00024015"/>
    </source>
</evidence>
<evidence type="ECO:0000256" key="3">
    <source>
        <dbReference type="ARBA" id="ARBA00022679"/>
    </source>
</evidence>
<dbReference type="EMBL" id="PQIB02000006">
    <property type="protein sequence ID" value="RLN11429.1"/>
    <property type="molecule type" value="Genomic_DNA"/>
</dbReference>
<comment type="pathway">
    <text evidence="7">Cofactor biosynthesis; tocopherol biosynthesis.</text>
</comment>
<dbReference type="Pfam" id="PF01040">
    <property type="entry name" value="UbiA"/>
    <property type="match status" value="1"/>
</dbReference>
<dbReference type="InterPro" id="IPR044502">
    <property type="entry name" value="AtHST-like"/>
</dbReference>
<feature type="transmembrane region" description="Helical" evidence="9">
    <location>
        <begin position="751"/>
        <end position="771"/>
    </location>
</feature>
<dbReference type="InterPro" id="IPR044878">
    <property type="entry name" value="UbiA_sf"/>
</dbReference>
<evidence type="ECO:0000313" key="10">
    <source>
        <dbReference type="EMBL" id="RLN11429.1"/>
    </source>
</evidence>
<gene>
    <name evidence="10" type="ORF">C2845_PM09G19900</name>
</gene>
<name>A0A3L6RYE7_PANMI</name>
<dbReference type="CDD" id="cd13960">
    <property type="entry name" value="PT_UbiA_HPT1"/>
    <property type="match status" value="1"/>
</dbReference>
<evidence type="ECO:0000256" key="9">
    <source>
        <dbReference type="SAM" id="Phobius"/>
    </source>
</evidence>
<dbReference type="InterPro" id="IPR002110">
    <property type="entry name" value="Ankyrin_rpt"/>
</dbReference>
<dbReference type="Pfam" id="PF00023">
    <property type="entry name" value="Ank"/>
    <property type="match status" value="1"/>
</dbReference>
<evidence type="ECO:0000256" key="6">
    <source>
        <dbReference type="ARBA" id="ARBA00023136"/>
    </source>
</evidence>
<feature type="transmembrane region" description="Helical" evidence="9">
    <location>
        <begin position="721"/>
        <end position="739"/>
    </location>
</feature>
<dbReference type="InterPro" id="IPR036770">
    <property type="entry name" value="Ankyrin_rpt-contain_sf"/>
</dbReference>
<dbReference type="Gene3D" id="1.10.357.140">
    <property type="entry name" value="UbiA prenyltransferase"/>
    <property type="match status" value="1"/>
</dbReference>
<evidence type="ECO:0000313" key="11">
    <source>
        <dbReference type="Proteomes" id="UP000275267"/>
    </source>
</evidence>
<feature type="transmembrane region" description="Helical" evidence="9">
    <location>
        <begin position="555"/>
        <end position="574"/>
    </location>
</feature>